<dbReference type="PANTHER" id="PTHR31339">
    <property type="entry name" value="PECTIN LYASE-RELATED"/>
    <property type="match status" value="1"/>
</dbReference>
<name>A0A9Q0GPJ7_9MAGN</name>
<dbReference type="EMBL" id="JAMYWD010000012">
    <property type="protein sequence ID" value="KAJ4950726.1"/>
    <property type="molecule type" value="Genomic_DNA"/>
</dbReference>
<reference evidence="1" key="1">
    <citation type="journal article" date="2023" name="Plant J.">
        <title>The genome of the king protea, Protea cynaroides.</title>
        <authorList>
            <person name="Chang J."/>
            <person name="Duong T.A."/>
            <person name="Schoeman C."/>
            <person name="Ma X."/>
            <person name="Roodt D."/>
            <person name="Barker N."/>
            <person name="Li Z."/>
            <person name="Van de Peer Y."/>
            <person name="Mizrachi E."/>
        </authorList>
    </citation>
    <scope>NUCLEOTIDE SEQUENCE</scope>
    <source>
        <tissue evidence="1">Young leaves</tissue>
    </source>
</reference>
<gene>
    <name evidence="1" type="ORF">NE237_027558</name>
</gene>
<dbReference type="PANTHER" id="PTHR31339:SF5">
    <property type="entry name" value="HYDROLASE FAMILY 28 PROTEIN, PUTATIVE, EXPRESSED-RELATED"/>
    <property type="match status" value="1"/>
</dbReference>
<accession>A0A9Q0GPJ7</accession>
<dbReference type="OrthoDB" id="1716516at2759"/>
<sequence>MLLQYGIAYGRPIRNVHTRGAQLQGSTGSALAFGSGMSGGISDIIAEGLHIENSVSNSKLTRALKSTGQFGFHADDKFDPNALPVIDHITLKNNIVGTNVTDAGLAGIQESPFTLICLSNISLSTTSGPSTSWICSNVLRFSQFLIPEPCPVLQSLYSNSSSTCFSLASSDRYVAVL</sequence>
<evidence type="ECO:0000313" key="1">
    <source>
        <dbReference type="EMBL" id="KAJ4950726.1"/>
    </source>
</evidence>
<dbReference type="InterPro" id="IPR051801">
    <property type="entry name" value="GH28_Enzymes"/>
</dbReference>
<dbReference type="AlphaFoldDB" id="A0A9Q0GPJ7"/>
<dbReference type="Proteomes" id="UP001141806">
    <property type="component" value="Unassembled WGS sequence"/>
</dbReference>
<dbReference type="InterPro" id="IPR012334">
    <property type="entry name" value="Pectin_lyas_fold"/>
</dbReference>
<comment type="caution">
    <text evidence="1">The sequence shown here is derived from an EMBL/GenBank/DDBJ whole genome shotgun (WGS) entry which is preliminary data.</text>
</comment>
<dbReference type="SUPFAM" id="SSF51126">
    <property type="entry name" value="Pectin lyase-like"/>
    <property type="match status" value="1"/>
</dbReference>
<dbReference type="InterPro" id="IPR011050">
    <property type="entry name" value="Pectin_lyase_fold/virulence"/>
</dbReference>
<organism evidence="1 2">
    <name type="scientific">Protea cynaroides</name>
    <dbReference type="NCBI Taxonomy" id="273540"/>
    <lineage>
        <taxon>Eukaryota</taxon>
        <taxon>Viridiplantae</taxon>
        <taxon>Streptophyta</taxon>
        <taxon>Embryophyta</taxon>
        <taxon>Tracheophyta</taxon>
        <taxon>Spermatophyta</taxon>
        <taxon>Magnoliopsida</taxon>
        <taxon>Proteales</taxon>
        <taxon>Proteaceae</taxon>
        <taxon>Protea</taxon>
    </lineage>
</organism>
<evidence type="ECO:0000313" key="2">
    <source>
        <dbReference type="Proteomes" id="UP001141806"/>
    </source>
</evidence>
<protein>
    <submittedName>
        <fullName evidence="1">Uncharacterized protein</fullName>
    </submittedName>
</protein>
<dbReference type="Gene3D" id="2.160.20.10">
    <property type="entry name" value="Single-stranded right-handed beta-helix, Pectin lyase-like"/>
    <property type="match status" value="1"/>
</dbReference>
<proteinExistence type="predicted"/>
<keyword evidence="2" id="KW-1185">Reference proteome</keyword>